<dbReference type="InterPro" id="IPR051504">
    <property type="entry name" value="Plant_metabolite_acyltrans"/>
</dbReference>
<dbReference type="AlphaFoldDB" id="A0AAQ3NUL2"/>
<gene>
    <name evidence="3" type="ORF">V8G54_012848</name>
</gene>
<evidence type="ECO:0000313" key="4">
    <source>
        <dbReference type="Proteomes" id="UP001374535"/>
    </source>
</evidence>
<evidence type="ECO:0000256" key="2">
    <source>
        <dbReference type="ARBA" id="ARBA00023315"/>
    </source>
</evidence>
<dbReference type="Proteomes" id="UP001374535">
    <property type="component" value="Chromosome 4"/>
</dbReference>
<dbReference type="PANTHER" id="PTHR31625">
    <property type="match status" value="1"/>
</dbReference>
<proteinExistence type="predicted"/>
<keyword evidence="4" id="KW-1185">Reference proteome</keyword>
<name>A0AAQ3NUL2_VIGMU</name>
<dbReference type="GO" id="GO:0016747">
    <property type="term" value="F:acyltransferase activity, transferring groups other than amino-acyl groups"/>
    <property type="evidence" value="ECO:0007669"/>
    <property type="project" value="UniProtKB-ARBA"/>
</dbReference>
<protein>
    <submittedName>
        <fullName evidence="3">Uncharacterized protein</fullName>
    </submittedName>
</protein>
<keyword evidence="2" id="KW-0012">Acyltransferase</keyword>
<keyword evidence="1" id="KW-0808">Transferase</keyword>
<dbReference type="Gene3D" id="3.30.559.10">
    <property type="entry name" value="Chloramphenicol acetyltransferase-like domain"/>
    <property type="match status" value="1"/>
</dbReference>
<dbReference type="EMBL" id="CP144697">
    <property type="protein sequence ID" value="WVZ15282.1"/>
    <property type="molecule type" value="Genomic_DNA"/>
</dbReference>
<evidence type="ECO:0000256" key="1">
    <source>
        <dbReference type="ARBA" id="ARBA00022679"/>
    </source>
</evidence>
<dbReference type="InterPro" id="IPR023213">
    <property type="entry name" value="CAT-like_dom_sf"/>
</dbReference>
<organism evidence="3 4">
    <name type="scientific">Vigna mungo</name>
    <name type="common">Black gram</name>
    <name type="synonym">Phaseolus mungo</name>
    <dbReference type="NCBI Taxonomy" id="3915"/>
    <lineage>
        <taxon>Eukaryota</taxon>
        <taxon>Viridiplantae</taxon>
        <taxon>Streptophyta</taxon>
        <taxon>Embryophyta</taxon>
        <taxon>Tracheophyta</taxon>
        <taxon>Spermatophyta</taxon>
        <taxon>Magnoliopsida</taxon>
        <taxon>eudicotyledons</taxon>
        <taxon>Gunneridae</taxon>
        <taxon>Pentapetalae</taxon>
        <taxon>rosids</taxon>
        <taxon>fabids</taxon>
        <taxon>Fabales</taxon>
        <taxon>Fabaceae</taxon>
        <taxon>Papilionoideae</taxon>
        <taxon>50 kb inversion clade</taxon>
        <taxon>NPAAA clade</taxon>
        <taxon>indigoferoid/millettioid clade</taxon>
        <taxon>Phaseoleae</taxon>
        <taxon>Vigna</taxon>
    </lineage>
</organism>
<sequence>MKILQNRTAGAGSISPNLDLRLTIRTVRRTICLEPVQKSARSNGERLHSDEKTSASLGRRLDPPIPATYFGNCVKGQYVVPLTKELVGKDGFIYALERIVEAFNMVNLVSTDNTGAFSMSESRDINGGIEIGLMLPKSEIDVT</sequence>
<accession>A0AAQ3NUL2</accession>
<reference evidence="3 4" key="1">
    <citation type="journal article" date="2023" name="Life. Sci Alliance">
        <title>Evolutionary insights into 3D genome organization and epigenetic landscape of Vigna mungo.</title>
        <authorList>
            <person name="Junaid A."/>
            <person name="Singh B."/>
            <person name="Bhatia S."/>
        </authorList>
    </citation>
    <scope>NUCLEOTIDE SEQUENCE [LARGE SCALE GENOMIC DNA]</scope>
    <source>
        <strain evidence="3">Urdbean</strain>
    </source>
</reference>
<evidence type="ECO:0000313" key="3">
    <source>
        <dbReference type="EMBL" id="WVZ15282.1"/>
    </source>
</evidence>